<dbReference type="InterPro" id="IPR025855">
    <property type="entry name" value="Replic_Relax"/>
</dbReference>
<dbReference type="AlphaFoldDB" id="A0A2Z4JAX3"/>
<dbReference type="InterPro" id="IPR036388">
    <property type="entry name" value="WH-like_DNA-bd_sf"/>
</dbReference>
<proteinExistence type="predicted"/>
<evidence type="ECO:0000313" key="3">
    <source>
        <dbReference type="Proteomes" id="UP000249616"/>
    </source>
</evidence>
<dbReference type="Pfam" id="PF13814">
    <property type="entry name" value="Replic_Relax"/>
    <property type="match status" value="1"/>
</dbReference>
<dbReference type="KEGG" id="scad:DN051_38830"/>
<dbReference type="EMBL" id="CP030073">
    <property type="protein sequence ID" value="AWW41858.1"/>
    <property type="molecule type" value="Genomic_DNA"/>
</dbReference>
<accession>A0A2Z4JAX3</accession>
<dbReference type="InterPro" id="IPR036390">
    <property type="entry name" value="WH_DNA-bd_sf"/>
</dbReference>
<sequence length="353" mass="38657">MHTAFEHTRPCPTGQGPRPAPASGPEPGEPPLPHPPESTTPAAASPPAPAPATLRPGHTSSPGESLPHLLLAGLALHRMATTRQLIPLLRPDVSRPTVSAPLNKLRRLGLVDFTVLPSSHRTRVWYLTGEGARLTRDLPELRGRPPFTVHSPEAASLKIPHTLAVLRTHLAFAADARRRGDEHGPFDWTPEVAHPIGDGERVIADAVLHYTLTGSGGRTKLRAFLEIDRTTMSSERLATKLIDYARLFTHTPQSMTRARHHQHTATARPGPAWLRWYPVFPRVLFVLTNASRRTLENRISDLKAMTAQHPHVATMARTVPLGAAVLEDLETHGPYAKVWTPLVSGEPTSWAHL</sequence>
<dbReference type="Gene3D" id="1.10.10.10">
    <property type="entry name" value="Winged helix-like DNA-binding domain superfamily/Winged helix DNA-binding domain"/>
    <property type="match status" value="1"/>
</dbReference>
<organism evidence="2 3">
    <name type="scientific">Streptomyces cadmiisoli</name>
    <dbReference type="NCBI Taxonomy" id="2184053"/>
    <lineage>
        <taxon>Bacteria</taxon>
        <taxon>Bacillati</taxon>
        <taxon>Actinomycetota</taxon>
        <taxon>Actinomycetes</taxon>
        <taxon>Kitasatosporales</taxon>
        <taxon>Streptomycetaceae</taxon>
        <taxon>Streptomyces</taxon>
        <taxon>Streptomyces aurantiacus group</taxon>
    </lineage>
</organism>
<keyword evidence="3" id="KW-1185">Reference proteome</keyword>
<feature type="region of interest" description="Disordered" evidence="1">
    <location>
        <begin position="1"/>
        <end position="65"/>
    </location>
</feature>
<gene>
    <name evidence="2" type="ORF">DN051_38830</name>
</gene>
<feature type="compositionally biased region" description="Pro residues" evidence="1">
    <location>
        <begin position="18"/>
        <end position="50"/>
    </location>
</feature>
<protein>
    <recommendedName>
        <fullName evidence="4">Protein involved in plasmid replication-relaxation</fullName>
    </recommendedName>
</protein>
<dbReference type="SUPFAM" id="SSF46785">
    <property type="entry name" value="Winged helix' DNA-binding domain"/>
    <property type="match status" value="1"/>
</dbReference>
<evidence type="ECO:0008006" key="4">
    <source>
        <dbReference type="Google" id="ProtNLM"/>
    </source>
</evidence>
<evidence type="ECO:0000313" key="2">
    <source>
        <dbReference type="EMBL" id="AWW41858.1"/>
    </source>
</evidence>
<name>A0A2Z4JAX3_9ACTN</name>
<evidence type="ECO:0000256" key="1">
    <source>
        <dbReference type="SAM" id="MobiDB-lite"/>
    </source>
</evidence>
<dbReference type="Proteomes" id="UP000249616">
    <property type="component" value="Chromosome"/>
</dbReference>
<reference evidence="2 3" key="1">
    <citation type="journal article" date="2019" name="Int. J. Syst. Evol. Microbiol.">
        <title>Streptomyces cadmiisoli sp. nov., a novel actinomycete isolated from cadmium-contaminated soil.</title>
        <authorList>
            <person name="Li K."/>
            <person name="Tang X."/>
            <person name="Zhao J."/>
            <person name="Guo Y."/>
            <person name="Tang Y."/>
            <person name="Gao J."/>
        </authorList>
    </citation>
    <scope>NUCLEOTIDE SEQUENCE [LARGE SCALE GENOMIC DNA]</scope>
    <source>
        <strain evidence="2 3">ZFG47</strain>
    </source>
</reference>